<sequence length="1220" mass="134721">MGAEFLMFTHLHVHTEFSLLDGMCRVKDLVARAKELGMTALGITDHGAMYGALKFYKECKAQGIKPIVGCEIYVAPGSRLDKTAADKNHRHLVLLAKNKAGYQNLLQLVSIANTEGYYYKPRVDKEVLAKYREGLIALSACPSGEVPRLILEGRIDEARKAAAWYHDNFGGDFYFEIQRHPMPEFDRINSALMKLSKELGVPVVATGDIHYLNREDAATHDLLLCIGTSTTVQDTSRMRMQADSFYLKTEAEMAELYRDLPEALSNTQKIADACDLSLDFGRLHLPQIDRPDGMSSFEYLTDLCRNALPKYYPNPSAAVQDRLAYELEVIDKTQFADYFLVVWDIIRFVKERNIYYGVRGSAAASIVLRCLGITEVDPLEYSLVFERFLNIERKEMPDIDMDFQDDRREEVIEYVSAKYGPDHVAQIITFGTLGARAAIRDVGRALGMNLPDVDRVARMVPFGPNMTLEKALDETAELREAVQSDGAVQKLIDTARQVSGLSRHASTHAAGVVISKEPLALHAPLQRLNREGAGGGKVELVMTQYPMEDIALIGLLKMDFLGLANLTILSRAQDIIRERRGVPLDVHRIPLDDKKTFSLLAAGETMGVFQLEGVGMRRYIRDLKPSHFTDIAAMVALYRPGPMEQIPRFIRSKHGLEPISYPHPDLEPILRETYGVIVYQEQVLFIAQKFSGYSLGQADILRKAMGKKNAEVMQKQKQNFIAGAVKNGYTEAVAEEIFALIEPFAGYAFNKAHAVSYALIAYQTAYLKANYPVEYMTAFLATQRDDAEKVAVAAAESRRLGIELRGPDVNASEVNFTIESGGGGDAIRFGLAAVKNVGEAAVVPIVEERRRSGPFRSLEDFCRRADAACMNRRVMESLIKVGAFDSLGGRATLLHNVGRIMDFAARELRIRQSGQGTLFDLFGGVAEMPAAPLEMEASAVSQKELMAWEKDLLGVYLSAHPFSQFAGSIGRDTTALCGEISDELDGQLVTLAGMVAAARTSVTRDGNTFATVELEDLNGRTEIVAWPKLYAQTKEFWQEGNVLLVEGKVSFRGDRGSVHADAVRLYQPNAEGDSVEAGQMVRVKPPGGNGFHGRPGFPPKAGPPFHPPPKAAARPAAAATPEAETKKVIEKDKSPIMPRRLIVNLTQTENADADLGLFNRLMDILAVYPGPESISLQIACPDRLYHLKLSNLKVTCNNDLMAEIETLLGPGSARCENNGH</sequence>
<proteinExistence type="inferred from homology"/>
<feature type="compositionally biased region" description="Low complexity" evidence="10">
    <location>
        <begin position="1111"/>
        <end position="1122"/>
    </location>
</feature>
<dbReference type="Pfam" id="PF17657">
    <property type="entry name" value="DNA_pol3_finger"/>
    <property type="match status" value="1"/>
</dbReference>
<evidence type="ECO:0000256" key="7">
    <source>
        <dbReference type="ARBA" id="ARBA00022705"/>
    </source>
</evidence>
<dbReference type="Pfam" id="PF02811">
    <property type="entry name" value="PHP"/>
    <property type="match status" value="1"/>
</dbReference>
<keyword evidence="5 12" id="KW-0808">Transferase</keyword>
<dbReference type="PANTHER" id="PTHR32294:SF0">
    <property type="entry name" value="DNA POLYMERASE III SUBUNIT ALPHA"/>
    <property type="match status" value="1"/>
</dbReference>
<comment type="similarity">
    <text evidence="2">Belongs to the DNA polymerase type-C family. DnaE subfamily.</text>
</comment>
<dbReference type="GO" id="GO:0008408">
    <property type="term" value="F:3'-5' exonuclease activity"/>
    <property type="evidence" value="ECO:0007669"/>
    <property type="project" value="InterPro"/>
</dbReference>
<dbReference type="EMBL" id="CP159307">
    <property type="protein sequence ID" value="XCH33534.1"/>
    <property type="molecule type" value="Genomic_DNA"/>
</dbReference>
<dbReference type="NCBIfam" id="NF005298">
    <property type="entry name" value="PRK06826.1"/>
    <property type="match status" value="1"/>
</dbReference>
<accession>A0AAU8GBS6</accession>
<reference evidence="12" key="1">
    <citation type="submission" date="2024-06" db="EMBL/GenBank/DDBJ databases">
        <title>A Novel Isolate, Dehalogenimonas sp. Strain 4OHTPN, Dechlorinates Aromatic 4 Hydroxy chlorothalonil by a Novel Reductive Dehalogenase.</title>
        <authorList>
            <person name="Liu G."/>
        </authorList>
    </citation>
    <scope>NUCLEOTIDE SEQUENCE</scope>
    <source>
        <strain evidence="12">4OHTPN</strain>
    </source>
</reference>
<dbReference type="Gene3D" id="2.40.50.140">
    <property type="entry name" value="Nucleic acid-binding proteins"/>
    <property type="match status" value="1"/>
</dbReference>
<dbReference type="NCBIfam" id="TIGR00594">
    <property type="entry name" value="polc"/>
    <property type="match status" value="1"/>
</dbReference>
<dbReference type="GO" id="GO:0005737">
    <property type="term" value="C:cytoplasm"/>
    <property type="evidence" value="ECO:0007669"/>
    <property type="project" value="UniProtKB-SubCell"/>
</dbReference>
<dbReference type="CDD" id="cd04485">
    <property type="entry name" value="DnaE_OBF"/>
    <property type="match status" value="1"/>
</dbReference>
<dbReference type="InterPro" id="IPR011708">
    <property type="entry name" value="DNA_pol3_alpha_NTPase_dom"/>
</dbReference>
<dbReference type="InterPro" id="IPR012340">
    <property type="entry name" value="NA-bd_OB-fold"/>
</dbReference>
<protein>
    <recommendedName>
        <fullName evidence="4">DNA polymerase III subunit alpha</fullName>
        <ecNumber evidence="3">2.7.7.7</ecNumber>
    </recommendedName>
</protein>
<feature type="region of interest" description="Disordered" evidence="10">
    <location>
        <begin position="1087"/>
        <end position="1126"/>
    </location>
</feature>
<dbReference type="SUPFAM" id="SSF89550">
    <property type="entry name" value="PHP domain-like"/>
    <property type="match status" value="1"/>
</dbReference>
<dbReference type="InterPro" id="IPR029460">
    <property type="entry name" value="DNAPol_HHH"/>
</dbReference>
<dbReference type="InterPro" id="IPR041931">
    <property type="entry name" value="DNA_pol3_alpha_thumb_dom"/>
</dbReference>
<evidence type="ECO:0000256" key="1">
    <source>
        <dbReference type="ARBA" id="ARBA00004496"/>
    </source>
</evidence>
<keyword evidence="7" id="KW-0235">DNA replication</keyword>
<dbReference type="InterPro" id="IPR003141">
    <property type="entry name" value="Pol/His_phosphatase_N"/>
</dbReference>
<dbReference type="InterPro" id="IPR004805">
    <property type="entry name" value="DnaE2/DnaE/PolC"/>
</dbReference>
<dbReference type="InterPro" id="IPR004013">
    <property type="entry name" value="PHP_dom"/>
</dbReference>
<evidence type="ECO:0000256" key="5">
    <source>
        <dbReference type="ARBA" id="ARBA00022679"/>
    </source>
</evidence>
<evidence type="ECO:0000256" key="6">
    <source>
        <dbReference type="ARBA" id="ARBA00022695"/>
    </source>
</evidence>
<dbReference type="Pfam" id="PF14579">
    <property type="entry name" value="HHH_6"/>
    <property type="match status" value="1"/>
</dbReference>
<evidence type="ECO:0000256" key="4">
    <source>
        <dbReference type="ARBA" id="ARBA00019114"/>
    </source>
</evidence>
<gene>
    <name evidence="12" type="ORF">ABV300_01280</name>
</gene>
<dbReference type="Gene3D" id="1.10.150.870">
    <property type="match status" value="1"/>
</dbReference>
<keyword evidence="6 12" id="KW-0548">Nucleotidyltransferase</keyword>
<organism evidence="12">
    <name type="scientific">Dehalogenimonas sp. 4OHTPN</name>
    <dbReference type="NCBI Taxonomy" id="3166643"/>
    <lineage>
        <taxon>Bacteria</taxon>
        <taxon>Bacillati</taxon>
        <taxon>Chloroflexota</taxon>
        <taxon>Dehalococcoidia</taxon>
        <taxon>Dehalococcoidales</taxon>
        <taxon>Dehalococcoidaceae</taxon>
        <taxon>Dehalogenimonas</taxon>
    </lineage>
</organism>
<dbReference type="InterPro" id="IPR016195">
    <property type="entry name" value="Pol/histidinol_Pase-like"/>
</dbReference>
<dbReference type="GO" id="GO:0003676">
    <property type="term" value="F:nucleic acid binding"/>
    <property type="evidence" value="ECO:0007669"/>
    <property type="project" value="InterPro"/>
</dbReference>
<dbReference type="InterPro" id="IPR040982">
    <property type="entry name" value="DNA_pol3_finger"/>
</dbReference>
<dbReference type="EC" id="2.7.7.7" evidence="3"/>
<dbReference type="CDD" id="cd12113">
    <property type="entry name" value="PHP_PolIIIA_DnaE3"/>
    <property type="match status" value="1"/>
</dbReference>
<dbReference type="PANTHER" id="PTHR32294">
    <property type="entry name" value="DNA POLYMERASE III SUBUNIT ALPHA"/>
    <property type="match status" value="1"/>
</dbReference>
<evidence type="ECO:0000256" key="3">
    <source>
        <dbReference type="ARBA" id="ARBA00012417"/>
    </source>
</evidence>
<dbReference type="AlphaFoldDB" id="A0AAU8GBS6"/>
<dbReference type="RefSeq" id="WP_353714762.1">
    <property type="nucleotide sequence ID" value="NZ_CP159307.1"/>
</dbReference>
<evidence type="ECO:0000256" key="10">
    <source>
        <dbReference type="SAM" id="MobiDB-lite"/>
    </source>
</evidence>
<feature type="domain" description="Polymerase/histidinol phosphatase N-terminal" evidence="11">
    <location>
        <begin position="9"/>
        <end position="76"/>
    </location>
</feature>
<dbReference type="InterPro" id="IPR004365">
    <property type="entry name" value="NA-bd_OB_tRNA"/>
</dbReference>
<dbReference type="GO" id="GO:0006260">
    <property type="term" value="P:DNA replication"/>
    <property type="evidence" value="ECO:0007669"/>
    <property type="project" value="UniProtKB-KW"/>
</dbReference>
<dbReference type="SMART" id="SM00481">
    <property type="entry name" value="POLIIIAc"/>
    <property type="match status" value="1"/>
</dbReference>
<evidence type="ECO:0000259" key="11">
    <source>
        <dbReference type="SMART" id="SM00481"/>
    </source>
</evidence>
<dbReference type="GO" id="GO:0003887">
    <property type="term" value="F:DNA-directed DNA polymerase activity"/>
    <property type="evidence" value="ECO:0007669"/>
    <property type="project" value="UniProtKB-KW"/>
</dbReference>
<evidence type="ECO:0000256" key="2">
    <source>
        <dbReference type="ARBA" id="ARBA00009496"/>
    </source>
</evidence>
<evidence type="ECO:0000313" key="12">
    <source>
        <dbReference type="EMBL" id="XCH33534.1"/>
    </source>
</evidence>
<comment type="catalytic activity">
    <reaction evidence="9">
        <text>DNA(n) + a 2'-deoxyribonucleoside 5'-triphosphate = DNA(n+1) + diphosphate</text>
        <dbReference type="Rhea" id="RHEA:22508"/>
        <dbReference type="Rhea" id="RHEA-COMP:17339"/>
        <dbReference type="Rhea" id="RHEA-COMP:17340"/>
        <dbReference type="ChEBI" id="CHEBI:33019"/>
        <dbReference type="ChEBI" id="CHEBI:61560"/>
        <dbReference type="ChEBI" id="CHEBI:173112"/>
        <dbReference type="EC" id="2.7.7.7"/>
    </reaction>
</comment>
<dbReference type="Gene3D" id="1.10.10.1600">
    <property type="entry name" value="Bacterial DNA polymerase III alpha subunit, thumb domain"/>
    <property type="match status" value="1"/>
</dbReference>
<feature type="compositionally biased region" description="Pro residues" evidence="10">
    <location>
        <begin position="1096"/>
        <end position="1110"/>
    </location>
</feature>
<dbReference type="NCBIfam" id="NF004226">
    <property type="entry name" value="PRK05673.1"/>
    <property type="match status" value="1"/>
</dbReference>
<dbReference type="Pfam" id="PF07733">
    <property type="entry name" value="DNA_pol3_alpha"/>
    <property type="match status" value="1"/>
</dbReference>
<comment type="subcellular location">
    <subcellularLocation>
        <location evidence="1">Cytoplasm</location>
    </subcellularLocation>
</comment>
<dbReference type="Pfam" id="PF01336">
    <property type="entry name" value="tRNA_anti-codon"/>
    <property type="match status" value="1"/>
</dbReference>
<name>A0AAU8GBS6_9CHLR</name>
<dbReference type="Gene3D" id="3.20.20.140">
    <property type="entry name" value="Metal-dependent hydrolases"/>
    <property type="match status" value="1"/>
</dbReference>
<evidence type="ECO:0000256" key="9">
    <source>
        <dbReference type="ARBA" id="ARBA00049244"/>
    </source>
</evidence>
<keyword evidence="8" id="KW-0239">DNA-directed DNA polymerase</keyword>
<evidence type="ECO:0000256" key="8">
    <source>
        <dbReference type="ARBA" id="ARBA00022932"/>
    </source>
</evidence>